<evidence type="ECO:0000259" key="15">
    <source>
        <dbReference type="PROSITE" id="PS51196"/>
    </source>
</evidence>
<dbReference type="EMBL" id="NIBL01000003">
    <property type="protein sequence ID" value="OUZ15061.1"/>
    <property type="molecule type" value="Genomic_DNA"/>
</dbReference>
<sequence>MIYDSFINRSRLAKCKKILQQVNRYQETMRQMSDQQLQAQTAKFKEQLSQGETLDDILPEAFATVREVCYRVLGMFPYDVQVLGAIVMHQGNIAEMKTGEGKTLTATMPLYLNALTGKGVMLITSNSYLAKRDASEMGPVYEFLQLSIAVREQESKDVDDEMPPEKIAAIYQSDIVYLTNATLGFDYLFHNLADQKKNQFLRHFNYAIIDEIDEVLLDNSQIPLIISGAPHVQSNLYGMAKEIVNQFEETKEFTLDKERKSVWLLPAGFREIQNYMNTERIFTDDYFELVKHITLALQAKMLYKKDKNYVVLDDEVLLVNERSGRILQGNKLQLGIHQAIEAKEEVEISDLTRSLASITYQNLFRMFDKLAGMTGTGYVAEKEFIDTYNMYVVKIPTNRPSIRKDLPDKVYTTFPEKLIASIELIKELHMKGQPILIGTGSVKESEIYSKALLHEGIAHSLLNAKSVAKEAEMIAEAGQKGAVTVATSMVGRGTDIKLGEGVAELGGLAVIGTERMSSLRIDLQLRGRSGRQGDPGFSQFFVSLEDSLISEKGPDWVGKYIKKHPFTGEVHELTKKKLRRLFDEVQEASDSSSAGSRKQTLEFDNVLKQQREQVYAMRDWLMQPDVEADEIISPLFNRFFARINQKGLLKDRSEFSLYLLQYFSKDIPFIQGLVQGNRIGTTKELMSRSFNNNLKQKQKQLVTPLAYQYYLKLCLLKAIDYCWIDQVDRLDQIKRIIQSKQSKVMNPLQEYQREAKRFFVEFLHQFDEQAMANLMFGEIRIDSKTGELTIQFP</sequence>
<comment type="caution">
    <text evidence="16">The sequence shown here is derived from an EMBL/GenBank/DDBJ whole genome shotgun (WGS) entry which is preliminary data.</text>
</comment>
<feature type="domain" description="SecA family profile" evidence="15">
    <location>
        <begin position="1"/>
        <end position="587"/>
    </location>
</feature>
<dbReference type="SUPFAM" id="SSF81767">
    <property type="entry name" value="Pre-protein crosslinking domain of SecA"/>
    <property type="match status" value="1"/>
</dbReference>
<keyword evidence="3 12" id="KW-0813">Transport</keyword>
<dbReference type="InterPro" id="IPR014001">
    <property type="entry name" value="Helicase_ATP-bd"/>
</dbReference>
<evidence type="ECO:0000256" key="6">
    <source>
        <dbReference type="ARBA" id="ARBA00022741"/>
    </source>
</evidence>
<comment type="function">
    <text evidence="12">Part of the Sec protein translocase complex. Interacts with the SecYEG preprotein conducting channel. Has a central role in coupling the hydrolysis of ATP to the transfer of proteins into and across the cell membrane, serving as an ATP-driven molecular motor driving the stepwise translocation of polypeptide chains across the membrane.</text>
</comment>
<evidence type="ECO:0000256" key="7">
    <source>
        <dbReference type="ARBA" id="ARBA00022840"/>
    </source>
</evidence>
<organism evidence="16 17">
    <name type="scientific">Enterococcus cecorum</name>
    <dbReference type="NCBI Taxonomy" id="44008"/>
    <lineage>
        <taxon>Bacteria</taxon>
        <taxon>Bacillati</taxon>
        <taxon>Bacillota</taxon>
        <taxon>Bacilli</taxon>
        <taxon>Lactobacillales</taxon>
        <taxon>Enterococcaceae</taxon>
        <taxon>Enterococcus</taxon>
    </lineage>
</organism>
<evidence type="ECO:0000256" key="2">
    <source>
        <dbReference type="ARBA" id="ARBA00007650"/>
    </source>
</evidence>
<dbReference type="GO" id="GO:0008564">
    <property type="term" value="F:protein-exporting ATPase activity"/>
    <property type="evidence" value="ECO:0007669"/>
    <property type="project" value="UniProtKB-EC"/>
</dbReference>
<reference evidence="16 17" key="1">
    <citation type="submission" date="2017-05" db="EMBL/GenBank/DDBJ databases">
        <title>The Genome Sequence of Enterococcus faecium 2D5_DIV0622.</title>
        <authorList>
            <consortium name="The Broad Institute Genomics Platform"/>
            <consortium name="The Broad Institute Genomic Center for Infectious Diseases"/>
            <person name="Earl A."/>
            <person name="Manson A."/>
            <person name="Schwartman J."/>
            <person name="Gilmore M."/>
            <person name="Abouelleil A."/>
            <person name="Cao P."/>
            <person name="Chapman S."/>
            <person name="Cusick C."/>
            <person name="Shea T."/>
            <person name="Young S."/>
            <person name="Neafsey D."/>
            <person name="Nusbaum C."/>
            <person name="Birren B."/>
        </authorList>
    </citation>
    <scope>NUCLEOTIDE SEQUENCE [LARGE SCALE GENOMIC DNA]</scope>
    <source>
        <strain evidence="16 17">2D5_DIV0622</strain>
    </source>
</reference>
<dbReference type="NCBIfam" id="TIGR03714">
    <property type="entry name" value="secA2"/>
    <property type="match status" value="1"/>
</dbReference>
<dbReference type="InterPro" id="IPR011130">
    <property type="entry name" value="SecA_preprotein_X-link_dom"/>
</dbReference>
<evidence type="ECO:0000256" key="8">
    <source>
        <dbReference type="ARBA" id="ARBA00022927"/>
    </source>
</evidence>
<dbReference type="InterPro" id="IPR014018">
    <property type="entry name" value="SecA_motor_DEAD"/>
</dbReference>
<dbReference type="GO" id="GO:0005524">
    <property type="term" value="F:ATP binding"/>
    <property type="evidence" value="ECO:0007669"/>
    <property type="project" value="UniProtKB-UniRule"/>
</dbReference>
<feature type="domain" description="Helicase C-terminal" evidence="14">
    <location>
        <begin position="417"/>
        <end position="574"/>
    </location>
</feature>
<dbReference type="SUPFAM" id="SSF52540">
    <property type="entry name" value="P-loop containing nucleoside triphosphate hydrolases"/>
    <property type="match status" value="2"/>
</dbReference>
<feature type="domain" description="Helicase ATP-binding" evidence="13">
    <location>
        <begin position="83"/>
        <end position="249"/>
    </location>
</feature>
<proteinExistence type="inferred from homology"/>
<dbReference type="InterPro" id="IPR001650">
    <property type="entry name" value="Helicase_C-like"/>
</dbReference>
<dbReference type="InterPro" id="IPR000185">
    <property type="entry name" value="SecA"/>
</dbReference>
<keyword evidence="9 12" id="KW-1278">Translocase</keyword>
<dbReference type="NCBIfam" id="NF006630">
    <property type="entry name" value="PRK09200.1"/>
    <property type="match status" value="1"/>
</dbReference>
<dbReference type="PANTHER" id="PTHR30612">
    <property type="entry name" value="SECA INNER MEMBRANE COMPONENT OF SEC PROTEIN SECRETION SYSTEM"/>
    <property type="match status" value="1"/>
</dbReference>
<keyword evidence="5 12" id="KW-0963">Cytoplasm</keyword>
<comment type="similarity">
    <text evidence="2 12">Belongs to the SecA family.</text>
</comment>
<dbReference type="Pfam" id="PF01043">
    <property type="entry name" value="SecA_PP_bind"/>
    <property type="match status" value="1"/>
</dbReference>
<dbReference type="PROSITE" id="PS51194">
    <property type="entry name" value="HELICASE_CTER"/>
    <property type="match status" value="1"/>
</dbReference>
<evidence type="ECO:0000256" key="1">
    <source>
        <dbReference type="ARBA" id="ARBA00004170"/>
    </source>
</evidence>
<feature type="binding site" evidence="12">
    <location>
        <position position="495"/>
    </location>
    <ligand>
        <name>ATP</name>
        <dbReference type="ChEBI" id="CHEBI:30616"/>
    </ligand>
</feature>
<name>A0A200HSF2_9ENTE</name>
<dbReference type="RefSeq" id="WP_256968869.1">
    <property type="nucleotide sequence ID" value="NZ_NIBL01000003.1"/>
</dbReference>
<dbReference type="Gene3D" id="3.90.1440.10">
    <property type="entry name" value="SecA, preprotein cross-linking domain"/>
    <property type="match status" value="1"/>
</dbReference>
<gene>
    <name evidence="12" type="primary">secA</name>
    <name evidence="16" type="ORF">A5869_002168</name>
</gene>
<dbReference type="PROSITE" id="PS51192">
    <property type="entry name" value="HELICASE_ATP_BIND_1"/>
    <property type="match status" value="1"/>
</dbReference>
<evidence type="ECO:0000259" key="13">
    <source>
        <dbReference type="PROSITE" id="PS51192"/>
    </source>
</evidence>
<dbReference type="InterPro" id="IPR044722">
    <property type="entry name" value="SecA_SF2_C"/>
</dbReference>
<evidence type="ECO:0000256" key="3">
    <source>
        <dbReference type="ARBA" id="ARBA00022448"/>
    </source>
</evidence>
<dbReference type="AlphaFoldDB" id="A0A200HSF2"/>
<dbReference type="InterPro" id="IPR036670">
    <property type="entry name" value="SecA_X-link_sf"/>
</dbReference>
<evidence type="ECO:0000256" key="12">
    <source>
        <dbReference type="HAMAP-Rule" id="MF_01382"/>
    </source>
</evidence>
<evidence type="ECO:0000256" key="9">
    <source>
        <dbReference type="ARBA" id="ARBA00022967"/>
    </source>
</evidence>
<keyword evidence="11 12" id="KW-0472">Membrane</keyword>
<dbReference type="CDD" id="cd17928">
    <property type="entry name" value="DEXDc_SecA"/>
    <property type="match status" value="1"/>
</dbReference>
<dbReference type="EC" id="7.4.2.8" evidence="12"/>
<dbReference type="SMART" id="SM00958">
    <property type="entry name" value="SecA_PP_bind"/>
    <property type="match status" value="1"/>
</dbReference>
<feature type="binding site" evidence="12">
    <location>
        <position position="81"/>
    </location>
    <ligand>
        <name>ATP</name>
        <dbReference type="ChEBI" id="CHEBI:30616"/>
    </ligand>
</feature>
<evidence type="ECO:0000259" key="14">
    <source>
        <dbReference type="PROSITE" id="PS51194"/>
    </source>
</evidence>
<dbReference type="PANTHER" id="PTHR30612:SF0">
    <property type="entry name" value="CHLOROPLAST PROTEIN-TRANSPORTING ATPASE"/>
    <property type="match status" value="1"/>
</dbReference>
<dbReference type="InterPro" id="IPR011115">
    <property type="entry name" value="SecA_DEAD"/>
</dbReference>
<accession>A0A200HSF2</accession>
<dbReference type="Pfam" id="PF21090">
    <property type="entry name" value="P-loop_SecA"/>
    <property type="match status" value="1"/>
</dbReference>
<dbReference type="GO" id="GO:0005829">
    <property type="term" value="C:cytosol"/>
    <property type="evidence" value="ECO:0007669"/>
    <property type="project" value="TreeGrafter"/>
</dbReference>
<protein>
    <recommendedName>
        <fullName evidence="12">Protein translocase subunit SecA</fullName>
        <ecNumber evidence="12">7.4.2.8</ecNumber>
    </recommendedName>
</protein>
<evidence type="ECO:0000313" key="17">
    <source>
        <dbReference type="Proteomes" id="UP000196503"/>
    </source>
</evidence>
<keyword evidence="10 12" id="KW-0811">Translocation</keyword>
<dbReference type="InterPro" id="IPR011116">
    <property type="entry name" value="SecA_Wing/Scaffold"/>
</dbReference>
<feature type="binding site" evidence="12">
    <location>
        <begin position="99"/>
        <end position="103"/>
    </location>
    <ligand>
        <name>ATP</name>
        <dbReference type="ChEBI" id="CHEBI:30616"/>
    </ligand>
</feature>
<dbReference type="Pfam" id="PF07517">
    <property type="entry name" value="SecA_DEAD"/>
    <property type="match status" value="1"/>
</dbReference>
<dbReference type="Proteomes" id="UP000196503">
    <property type="component" value="Unassembled WGS sequence"/>
</dbReference>
<dbReference type="SMART" id="SM00957">
    <property type="entry name" value="SecA_DEAD"/>
    <property type="match status" value="1"/>
</dbReference>
<dbReference type="Pfam" id="PF07516">
    <property type="entry name" value="SecA_SW"/>
    <property type="match status" value="1"/>
</dbReference>
<comment type="catalytic activity">
    <reaction evidence="12">
        <text>ATP + H2O + cellular proteinSide 1 = ADP + phosphate + cellular proteinSide 2.</text>
        <dbReference type="EC" id="7.4.2.8"/>
    </reaction>
</comment>
<dbReference type="GO" id="GO:0005886">
    <property type="term" value="C:plasma membrane"/>
    <property type="evidence" value="ECO:0007669"/>
    <property type="project" value="UniProtKB-SubCell"/>
</dbReference>
<dbReference type="PROSITE" id="PS51196">
    <property type="entry name" value="SECA_MOTOR_DEAD"/>
    <property type="match status" value="1"/>
</dbReference>
<dbReference type="HAMAP" id="MF_01382">
    <property type="entry name" value="SecA"/>
    <property type="match status" value="1"/>
</dbReference>
<dbReference type="InterPro" id="IPR027417">
    <property type="entry name" value="P-loop_NTPase"/>
</dbReference>
<comment type="subcellular location">
    <subcellularLocation>
        <location evidence="12">Cell membrane</location>
        <topology evidence="12">Peripheral membrane protein</topology>
        <orientation evidence="12">Cytoplasmic side</orientation>
    </subcellularLocation>
    <subcellularLocation>
        <location evidence="12">Cytoplasm</location>
    </subcellularLocation>
    <subcellularLocation>
        <location evidence="1">Membrane</location>
        <topology evidence="1">Peripheral membrane protein</topology>
    </subcellularLocation>
    <text evidence="12">Distribution is 50-50.</text>
</comment>
<dbReference type="GO" id="GO:0006605">
    <property type="term" value="P:protein targeting"/>
    <property type="evidence" value="ECO:0007669"/>
    <property type="project" value="UniProtKB-UniRule"/>
</dbReference>
<evidence type="ECO:0000256" key="11">
    <source>
        <dbReference type="ARBA" id="ARBA00023136"/>
    </source>
</evidence>
<evidence type="ECO:0000256" key="5">
    <source>
        <dbReference type="ARBA" id="ARBA00022490"/>
    </source>
</evidence>
<evidence type="ECO:0000256" key="4">
    <source>
        <dbReference type="ARBA" id="ARBA00022475"/>
    </source>
</evidence>
<dbReference type="GO" id="GO:0031522">
    <property type="term" value="C:cell envelope Sec protein transport complex"/>
    <property type="evidence" value="ECO:0007669"/>
    <property type="project" value="TreeGrafter"/>
</dbReference>
<dbReference type="CDD" id="cd18803">
    <property type="entry name" value="SF2_C_secA"/>
    <property type="match status" value="1"/>
</dbReference>
<dbReference type="InterPro" id="IPR036266">
    <property type="entry name" value="SecA_Wing/Scaffold_sf"/>
</dbReference>
<evidence type="ECO:0000256" key="10">
    <source>
        <dbReference type="ARBA" id="ARBA00023010"/>
    </source>
</evidence>
<dbReference type="InterPro" id="IPR022490">
    <property type="entry name" value="SecA2"/>
</dbReference>
<keyword evidence="7 12" id="KW-0067">ATP-binding</keyword>
<keyword evidence="6 12" id="KW-0547">Nucleotide-binding</keyword>
<keyword evidence="8 12" id="KW-0653">Protein transport</keyword>
<dbReference type="SUPFAM" id="SSF81886">
    <property type="entry name" value="Helical scaffold and wing domains of SecA"/>
    <property type="match status" value="1"/>
</dbReference>
<dbReference type="Gene3D" id="3.40.50.300">
    <property type="entry name" value="P-loop containing nucleotide triphosphate hydrolases"/>
    <property type="match status" value="2"/>
</dbReference>
<dbReference type="Gene3D" id="1.10.3060.10">
    <property type="entry name" value="Helical scaffold and wing domains of SecA"/>
    <property type="match status" value="1"/>
</dbReference>
<dbReference type="FunFam" id="3.40.50.300:FF:000429">
    <property type="entry name" value="Preprotein translocase subunit SecA"/>
    <property type="match status" value="1"/>
</dbReference>
<dbReference type="PRINTS" id="PR00906">
    <property type="entry name" value="SECA"/>
</dbReference>
<comment type="subunit">
    <text evidence="12">Monomer and homodimer. Part of the essential Sec protein translocation apparatus which comprises SecA, SecYEG and auxiliary proteins SecDF. Other proteins may also be involved.</text>
</comment>
<evidence type="ECO:0000313" key="16">
    <source>
        <dbReference type="EMBL" id="OUZ15061.1"/>
    </source>
</evidence>
<keyword evidence="4 12" id="KW-1003">Cell membrane</keyword>
<dbReference type="GO" id="GO:0065002">
    <property type="term" value="P:intracellular protein transmembrane transport"/>
    <property type="evidence" value="ECO:0007669"/>
    <property type="project" value="UniProtKB-UniRule"/>
</dbReference>
<dbReference type="GO" id="GO:0017038">
    <property type="term" value="P:protein import"/>
    <property type="evidence" value="ECO:0007669"/>
    <property type="project" value="InterPro"/>
</dbReference>
<dbReference type="GO" id="GO:0043952">
    <property type="term" value="P:protein transport by the Sec complex"/>
    <property type="evidence" value="ECO:0007669"/>
    <property type="project" value="TreeGrafter"/>
</dbReference>